<evidence type="ECO:0000313" key="3">
    <source>
        <dbReference type="Proteomes" id="UP000762676"/>
    </source>
</evidence>
<feature type="transmembrane region" description="Helical" evidence="1">
    <location>
        <begin position="12"/>
        <end position="29"/>
    </location>
</feature>
<keyword evidence="3" id="KW-1185">Reference proteome</keyword>
<keyword evidence="1" id="KW-0812">Transmembrane</keyword>
<keyword evidence="1" id="KW-1133">Transmembrane helix</keyword>
<name>A0AAV4FTL9_9GAST</name>
<evidence type="ECO:0000256" key="1">
    <source>
        <dbReference type="SAM" id="Phobius"/>
    </source>
</evidence>
<dbReference type="EMBL" id="BMAT01000923">
    <property type="protein sequence ID" value="GFR76045.1"/>
    <property type="molecule type" value="Genomic_DNA"/>
</dbReference>
<proteinExistence type="predicted"/>
<evidence type="ECO:0000313" key="2">
    <source>
        <dbReference type="EMBL" id="GFR76045.1"/>
    </source>
</evidence>
<accession>A0AAV4FTL9</accession>
<dbReference type="Proteomes" id="UP000762676">
    <property type="component" value="Unassembled WGS sequence"/>
</dbReference>
<dbReference type="AlphaFoldDB" id="A0AAV4FTL9"/>
<sequence length="136" mass="15401">MWAVNMDGTFTILVDVGGLVIPLVNILMVNKTTGCYRQVLVRMRRITRQLTHDNWRPQVIIADFKMALWNADGDRIANCDAFGMLLSSDPKLLEKNPRSRTSAILSKELAPPGDSEKVYKHRVLAHSFAEKQLPRP</sequence>
<protein>
    <submittedName>
        <fullName evidence="2">Uncharacterized protein</fullName>
    </submittedName>
</protein>
<comment type="caution">
    <text evidence="2">The sequence shown here is derived from an EMBL/GenBank/DDBJ whole genome shotgun (WGS) entry which is preliminary data.</text>
</comment>
<keyword evidence="1" id="KW-0472">Membrane</keyword>
<gene>
    <name evidence="2" type="ORF">ElyMa_000471000</name>
</gene>
<organism evidence="2 3">
    <name type="scientific">Elysia marginata</name>
    <dbReference type="NCBI Taxonomy" id="1093978"/>
    <lineage>
        <taxon>Eukaryota</taxon>
        <taxon>Metazoa</taxon>
        <taxon>Spiralia</taxon>
        <taxon>Lophotrochozoa</taxon>
        <taxon>Mollusca</taxon>
        <taxon>Gastropoda</taxon>
        <taxon>Heterobranchia</taxon>
        <taxon>Euthyneura</taxon>
        <taxon>Panpulmonata</taxon>
        <taxon>Sacoglossa</taxon>
        <taxon>Placobranchoidea</taxon>
        <taxon>Plakobranchidae</taxon>
        <taxon>Elysia</taxon>
    </lineage>
</organism>
<reference evidence="2 3" key="1">
    <citation type="journal article" date="2021" name="Elife">
        <title>Chloroplast acquisition without the gene transfer in kleptoplastic sea slugs, Plakobranchus ocellatus.</title>
        <authorList>
            <person name="Maeda T."/>
            <person name="Takahashi S."/>
            <person name="Yoshida T."/>
            <person name="Shimamura S."/>
            <person name="Takaki Y."/>
            <person name="Nagai Y."/>
            <person name="Toyoda A."/>
            <person name="Suzuki Y."/>
            <person name="Arimoto A."/>
            <person name="Ishii H."/>
            <person name="Satoh N."/>
            <person name="Nishiyama T."/>
            <person name="Hasebe M."/>
            <person name="Maruyama T."/>
            <person name="Minagawa J."/>
            <person name="Obokata J."/>
            <person name="Shigenobu S."/>
        </authorList>
    </citation>
    <scope>NUCLEOTIDE SEQUENCE [LARGE SCALE GENOMIC DNA]</scope>
</reference>